<dbReference type="RefSeq" id="WP_279670860.1">
    <property type="nucleotide sequence ID" value="NZ_JAOCBE010000001.1"/>
</dbReference>
<keyword evidence="1" id="KW-0812">Transmembrane</keyword>
<dbReference type="EMBL" id="JAOCBE010000001">
    <property type="protein sequence ID" value="MDH0970508.1"/>
    <property type="molecule type" value="Genomic_DNA"/>
</dbReference>
<accession>A0AA42MWY9</accession>
<dbReference type="InterPro" id="IPR019670">
    <property type="entry name" value="DUF2523"/>
</dbReference>
<name>A0AA42MWY9_ACIJO</name>
<evidence type="ECO:0000313" key="3">
    <source>
        <dbReference type="Proteomes" id="UP001159915"/>
    </source>
</evidence>
<protein>
    <submittedName>
        <fullName evidence="2">DUF2523 domain-containing protein</fullName>
    </submittedName>
</protein>
<gene>
    <name evidence="2" type="ORF">N5C10_15120</name>
</gene>
<proteinExistence type="predicted"/>
<keyword evidence="1" id="KW-1133">Transmembrane helix</keyword>
<reference evidence="2" key="1">
    <citation type="submission" date="2022-09" db="EMBL/GenBank/DDBJ databases">
        <title>Intensive care unit water sources are persistently colonized with multi-drug resistant bacteria and are the site of extensive horizontal gene transfer of antibiotic resistance genes.</title>
        <authorList>
            <person name="Diorio-Toth L."/>
        </authorList>
    </citation>
    <scope>NUCLEOTIDE SEQUENCE</scope>
    <source>
        <strain evidence="2">GD03920</strain>
    </source>
</reference>
<evidence type="ECO:0000313" key="2">
    <source>
        <dbReference type="EMBL" id="MDH0970508.1"/>
    </source>
</evidence>
<feature type="transmembrane region" description="Helical" evidence="1">
    <location>
        <begin position="61"/>
        <end position="81"/>
    </location>
</feature>
<dbReference type="Pfam" id="PF10734">
    <property type="entry name" value="DUF2523"/>
    <property type="match status" value="1"/>
</dbReference>
<dbReference type="Proteomes" id="UP001159915">
    <property type="component" value="Unassembled WGS sequence"/>
</dbReference>
<keyword evidence="1" id="KW-0472">Membrane</keyword>
<sequence length="91" mass="10013">MPLLAMVLTSLISSFLARLFLGAGLTFVTFSWVSEVLDGLIDKVDDSLNNIPDFPLAFAKLWGIDLCLSMILSTIQLIILIKVARVFIGKQ</sequence>
<comment type="caution">
    <text evidence="2">The sequence shown here is derived from an EMBL/GenBank/DDBJ whole genome shotgun (WGS) entry which is preliminary data.</text>
</comment>
<evidence type="ECO:0000256" key="1">
    <source>
        <dbReference type="SAM" id="Phobius"/>
    </source>
</evidence>
<organism evidence="2 3">
    <name type="scientific">Acinetobacter johnsonii</name>
    <dbReference type="NCBI Taxonomy" id="40214"/>
    <lineage>
        <taxon>Bacteria</taxon>
        <taxon>Pseudomonadati</taxon>
        <taxon>Pseudomonadota</taxon>
        <taxon>Gammaproteobacteria</taxon>
        <taxon>Moraxellales</taxon>
        <taxon>Moraxellaceae</taxon>
        <taxon>Acinetobacter</taxon>
    </lineage>
</organism>
<dbReference type="AlphaFoldDB" id="A0AA42MWY9"/>